<keyword evidence="4" id="KW-0808">Transferase</keyword>
<feature type="domain" description="RNA polymerase Rpb2" evidence="11">
    <location>
        <begin position="1145"/>
        <end position="1256"/>
    </location>
</feature>
<evidence type="ECO:0000256" key="1">
    <source>
        <dbReference type="ARBA" id="ARBA00006835"/>
    </source>
</evidence>
<evidence type="ECO:0000256" key="2">
    <source>
        <dbReference type="ARBA" id="ARBA00012418"/>
    </source>
</evidence>
<dbReference type="Pfam" id="PF00562">
    <property type="entry name" value="RNA_pol_Rpb2_6"/>
    <property type="match status" value="1"/>
</dbReference>
<dbReference type="Gene3D" id="3.90.1110.10">
    <property type="entry name" value="RNA polymerase Rpb2, domain 2"/>
    <property type="match status" value="1"/>
</dbReference>
<evidence type="ECO:0000256" key="6">
    <source>
        <dbReference type="ARBA" id="ARBA00022723"/>
    </source>
</evidence>
<evidence type="ECO:0000256" key="7">
    <source>
        <dbReference type="ARBA" id="ARBA00022833"/>
    </source>
</evidence>
<reference evidence="16" key="1">
    <citation type="journal article" date="2020" name="Nature">
        <title>Giant virus diversity and host interactions through global metagenomics.</title>
        <authorList>
            <person name="Schulz F."/>
            <person name="Roux S."/>
            <person name="Paez-Espino D."/>
            <person name="Jungbluth S."/>
            <person name="Walsh D.A."/>
            <person name="Denef V.J."/>
            <person name="McMahon K.D."/>
            <person name="Konstantinidis K.T."/>
            <person name="Eloe-Fadrosh E.A."/>
            <person name="Kyrpides N.C."/>
            <person name="Woyke T."/>
        </authorList>
    </citation>
    <scope>NUCLEOTIDE SEQUENCE</scope>
    <source>
        <strain evidence="16">GVMAG-M-3300024258-28</strain>
    </source>
</reference>
<dbReference type="GO" id="GO:0000428">
    <property type="term" value="C:DNA-directed RNA polymerase complex"/>
    <property type="evidence" value="ECO:0007669"/>
    <property type="project" value="UniProtKB-KW"/>
</dbReference>
<keyword evidence="8" id="KW-0804">Transcription</keyword>
<feature type="domain" description="RNA polymerase beta subunit protrusion" evidence="13">
    <location>
        <begin position="20"/>
        <end position="450"/>
    </location>
</feature>
<feature type="domain" description="DNA-directed RNA polymerase subunit 2 hybrid-binding" evidence="10">
    <location>
        <begin position="774"/>
        <end position="1142"/>
    </location>
</feature>
<comment type="similarity">
    <text evidence="1">Belongs to the RNA polymerase beta chain family.</text>
</comment>
<name>A0A6C0IMP8_9ZZZZ</name>
<dbReference type="Gene3D" id="3.90.1100.10">
    <property type="match status" value="2"/>
</dbReference>
<dbReference type="InterPro" id="IPR015712">
    <property type="entry name" value="DNA-dir_RNA_pol_su2"/>
</dbReference>
<evidence type="ECO:0000256" key="5">
    <source>
        <dbReference type="ARBA" id="ARBA00022695"/>
    </source>
</evidence>
<evidence type="ECO:0000259" key="11">
    <source>
        <dbReference type="Pfam" id="PF04560"/>
    </source>
</evidence>
<evidence type="ECO:0000259" key="14">
    <source>
        <dbReference type="Pfam" id="PF04565"/>
    </source>
</evidence>
<feature type="region of interest" description="Disordered" evidence="9">
    <location>
        <begin position="1547"/>
        <end position="1572"/>
    </location>
</feature>
<evidence type="ECO:0000313" key="16">
    <source>
        <dbReference type="EMBL" id="QHT94464.1"/>
    </source>
</evidence>
<dbReference type="PROSITE" id="PS01166">
    <property type="entry name" value="RNA_POL_BETA"/>
    <property type="match status" value="1"/>
</dbReference>
<dbReference type="CDD" id="cd00653">
    <property type="entry name" value="RNA_pol_B_RPB2"/>
    <property type="match status" value="1"/>
</dbReference>
<dbReference type="GO" id="GO:0006351">
    <property type="term" value="P:DNA-templated transcription"/>
    <property type="evidence" value="ECO:0007669"/>
    <property type="project" value="InterPro"/>
</dbReference>
<dbReference type="SUPFAM" id="SSF64484">
    <property type="entry name" value="beta and beta-prime subunits of DNA dependent RNA-polymerase"/>
    <property type="match status" value="1"/>
</dbReference>
<dbReference type="GO" id="GO:0003677">
    <property type="term" value="F:DNA binding"/>
    <property type="evidence" value="ECO:0007669"/>
    <property type="project" value="InterPro"/>
</dbReference>
<dbReference type="EMBL" id="MN740222">
    <property type="protein sequence ID" value="QHT94464.1"/>
    <property type="molecule type" value="Genomic_DNA"/>
</dbReference>
<evidence type="ECO:0000259" key="15">
    <source>
        <dbReference type="Pfam" id="PF04566"/>
    </source>
</evidence>
<dbReference type="GO" id="GO:0032549">
    <property type="term" value="F:ribonucleoside binding"/>
    <property type="evidence" value="ECO:0007669"/>
    <property type="project" value="InterPro"/>
</dbReference>
<organism evidence="16">
    <name type="scientific">viral metagenome</name>
    <dbReference type="NCBI Taxonomy" id="1070528"/>
    <lineage>
        <taxon>unclassified sequences</taxon>
        <taxon>metagenomes</taxon>
        <taxon>organismal metagenomes</taxon>
    </lineage>
</organism>
<dbReference type="InterPro" id="IPR037034">
    <property type="entry name" value="RNA_pol_Rpb2_2_sf"/>
</dbReference>
<dbReference type="GO" id="GO:0003899">
    <property type="term" value="F:DNA-directed RNA polymerase activity"/>
    <property type="evidence" value="ECO:0007669"/>
    <property type="project" value="UniProtKB-EC"/>
</dbReference>
<dbReference type="Pfam" id="PF04561">
    <property type="entry name" value="RNA_pol_Rpb2_2"/>
    <property type="match status" value="1"/>
</dbReference>
<dbReference type="EC" id="2.7.7.6" evidence="2"/>
<dbReference type="Pfam" id="PF04563">
    <property type="entry name" value="RNA_pol_Rpb2_1"/>
    <property type="match status" value="1"/>
</dbReference>
<dbReference type="InterPro" id="IPR007646">
    <property type="entry name" value="RNA_pol_Rpb2_4"/>
</dbReference>
<dbReference type="InterPro" id="IPR007645">
    <property type="entry name" value="RNA_pol_Rpb2_3"/>
</dbReference>
<dbReference type="Gene3D" id="2.40.50.150">
    <property type="match status" value="1"/>
</dbReference>
<dbReference type="InterPro" id="IPR007120">
    <property type="entry name" value="DNA-dir_RNAP_su2_dom"/>
</dbReference>
<evidence type="ECO:0000256" key="8">
    <source>
        <dbReference type="ARBA" id="ARBA00023163"/>
    </source>
</evidence>
<evidence type="ECO:0000259" key="10">
    <source>
        <dbReference type="Pfam" id="PF00562"/>
    </source>
</evidence>
<keyword evidence="5" id="KW-0548">Nucleotidyltransferase</keyword>
<evidence type="ECO:0000256" key="9">
    <source>
        <dbReference type="SAM" id="MobiDB-lite"/>
    </source>
</evidence>
<dbReference type="InterPro" id="IPR037033">
    <property type="entry name" value="DNA-dir_RNAP_su2_hyb_sf"/>
</dbReference>
<evidence type="ECO:0000259" key="12">
    <source>
        <dbReference type="Pfam" id="PF04561"/>
    </source>
</evidence>
<keyword evidence="7" id="KW-0862">Zinc</keyword>
<feature type="region of interest" description="Disordered" evidence="9">
    <location>
        <begin position="1387"/>
        <end position="1407"/>
    </location>
</feature>
<evidence type="ECO:0000256" key="3">
    <source>
        <dbReference type="ARBA" id="ARBA00022478"/>
    </source>
</evidence>
<keyword evidence="6" id="KW-0479">Metal-binding</keyword>
<protein>
    <recommendedName>
        <fullName evidence="2">DNA-directed RNA polymerase</fullName>
        <ecNumber evidence="2">2.7.7.6</ecNumber>
    </recommendedName>
</protein>
<feature type="domain" description="RNA polymerase Rpb2" evidence="14">
    <location>
        <begin position="501"/>
        <end position="563"/>
    </location>
</feature>
<dbReference type="Pfam" id="PF04565">
    <property type="entry name" value="RNA_pol_Rpb2_3"/>
    <property type="match status" value="1"/>
</dbReference>
<dbReference type="Gene3D" id="3.90.1800.10">
    <property type="entry name" value="RNA polymerase alpha subunit dimerisation domain"/>
    <property type="match status" value="1"/>
</dbReference>
<evidence type="ECO:0000256" key="4">
    <source>
        <dbReference type="ARBA" id="ARBA00022679"/>
    </source>
</evidence>
<feature type="domain" description="RNA polymerase Rpb2" evidence="15">
    <location>
        <begin position="599"/>
        <end position="658"/>
    </location>
</feature>
<dbReference type="InterPro" id="IPR007641">
    <property type="entry name" value="RNA_pol_Rpb2_7"/>
</dbReference>
<sequence length="1581" mass="179744">MENEQIWKVVHKYFEDNPQNLVTHHIESYNDFFKNGIFQIFKEKNPVEILTAYDNEIEDYRYKCIMYFGGKEGNKIYFGKPIVYDSDENIHYMYPNEARLRNMTYGMTIHYDIDIEFVSILDNGEEPDLVFDQDTIGGAKKGHIDVSQFSVNETAKMMQKTNESIIGKNIQKREVTIDKIYLGKFPIMLQSDFCILKGLPKSTRSNMGECKNDLGGYFIIDGKEKTVVSQEKFGDNVLYIRKYEKEVEPTYLCSAEIKSVSENVSKPRRTLTVAVVPPNSKYTNLQIVVKIPQVRDDIPLFILFRALGIISDKKIIEYCLLDTEKYEDFVDLFHPSVQDGHFINTQQDALFYIGTLIKGKTIYHAQEILADYFFPHIGETNYNEKAHFLGYMVFEMLKVYRNVQAPTDRDHMKYKRIELVGSLMYDLFRDYFTIQQRKIQQDLEEKVWFSKNIYVKNLYGLIMQNRPVFNQKIVEEGFRKAMKGNWGAKEHTKKVGIVQDLNRLSFNSALSHLRKTNLPMDASLKIVGPRLLHCSQWGFTDPIDTPDGGNIGLHKHLSISTYISQPYSRTIIIEWLKENVGLKSISDYPIPVIAKKIKVFVNGYWCGLIEEPGETIDKIKLFRRNGLIPVYTSVSFEIKSKSIFIFTDGGRACRPIFYYDNNNKSFSYENEEFLELLEKNELKWNQMITGWNDKKISNYAKSNKIYQLQQLYNDINDTNPAKYEKFISKKAVIDYIDSSESEHALIALNKEQLLQKKEFTHMEIHPSLIFGVMCNQINFPENNPGTRNSFSCGQSKQACSLYHSNYQTRLDKTGIVLNYGQSPLVRSRYSEYINNNENSYGENTIVAIMCYTGYNVEDAILINEGALKRGLFKTTYYSCYETHEEKEKQNDVVKNKVIKNIENDESVVKLKQGFDYSKLNKHGLIKEETEVDDKTIIIGMAMDNGNEQNISSDMSIGPKKGQRGIIDKAFITEGEEGTRIAKVRIRENRTPAIGDKLASRAGQKGTIGMVIPEIDMPFTKDGLKPDLIINPHALPTRMTIGQLVECLVGKASLNLGCFGDCTAFANEGSKIGVYGNLLTELGFHSSGNEVLYNGMTGEQLESDVFIGPNYYMRLKHMVKDKINYRSLGPKTSLTKQPVGGRANDGGLRIGEMERDSLISHGASEFLRESMNERADKYHIAVCNSTGLMCLYNPDKNLFMSPLLDGPIKFLNSVDNNLNLQNVTKYGRSFSIISVPYSFKLLMQELMSVNVQMRIITDENIDQIEHMTNSLNIPTLLKSKKTSKEIVNDINKALRNKQPMIDMKKEEPVEESLEYHPDPSPRTPEYLPGTPEYLPGTPEYLPGTPDYLPGTPQTPPFPPDLNSIDTPITDIEKSISPMRGQFVDSLDSDDGSIPPPPQTTPPFLSQEQTGGSLIDMASKFNIGDSVVSLLDSKRTREWNITKINPPFIHIETSDADNLKIPDMVKIVTGGDIQKKGDFMQYMAPTSTDGGGYSQQYAPSQGNDNQQMPNIVVKPIIKIMNGGNDYSAGEEQDAPNDIVQDVSEPIIVRNNTQPISGGSNEQNDPMKPATNTNFDKLVIKKLE</sequence>
<proteinExistence type="inferred from homology"/>
<dbReference type="InterPro" id="IPR007644">
    <property type="entry name" value="RNA_pol_bsu_protrusion"/>
</dbReference>
<dbReference type="PANTHER" id="PTHR20856">
    <property type="entry name" value="DNA-DIRECTED RNA POLYMERASE I SUBUNIT 2"/>
    <property type="match status" value="1"/>
</dbReference>
<dbReference type="Gene3D" id="2.40.270.10">
    <property type="entry name" value="DNA-directed RNA polymerase, subunit 2, domain 6"/>
    <property type="match status" value="1"/>
</dbReference>
<feature type="domain" description="RNA polymerase Rpb2" evidence="12">
    <location>
        <begin position="286"/>
        <end position="418"/>
    </location>
</feature>
<dbReference type="InterPro" id="IPR007642">
    <property type="entry name" value="RNA_pol_Rpb2_2"/>
</dbReference>
<dbReference type="InterPro" id="IPR014724">
    <property type="entry name" value="RNA_pol_RPB2_OB-fold"/>
</dbReference>
<dbReference type="GO" id="GO:0046872">
    <property type="term" value="F:metal ion binding"/>
    <property type="evidence" value="ECO:0007669"/>
    <property type="project" value="UniProtKB-KW"/>
</dbReference>
<evidence type="ECO:0000259" key="13">
    <source>
        <dbReference type="Pfam" id="PF04563"/>
    </source>
</evidence>
<dbReference type="Pfam" id="PF04566">
    <property type="entry name" value="RNA_pol_Rpb2_4"/>
    <property type="match status" value="1"/>
</dbReference>
<keyword evidence="3" id="KW-0240">DNA-directed RNA polymerase</keyword>
<dbReference type="Pfam" id="PF04560">
    <property type="entry name" value="RNA_pol_Rpb2_7"/>
    <property type="match status" value="1"/>
</dbReference>
<dbReference type="InterPro" id="IPR007121">
    <property type="entry name" value="RNA_pol_bsu_CS"/>
</dbReference>
<accession>A0A6C0IMP8</accession>